<dbReference type="FunFam" id="3.30.70.330:FF:000651">
    <property type="entry name" value="Poly(A) binding protein cytoplasmic 1 like"/>
    <property type="match status" value="1"/>
</dbReference>
<evidence type="ECO:0000259" key="10">
    <source>
        <dbReference type="PROSITE" id="PS50102"/>
    </source>
</evidence>
<comment type="caution">
    <text evidence="12">The sequence shown here is derived from an EMBL/GenBank/DDBJ whole genome shotgun (WGS) entry which is preliminary data.</text>
</comment>
<feature type="compositionally biased region" description="Polar residues" evidence="9">
    <location>
        <begin position="41"/>
        <end position="57"/>
    </location>
</feature>
<dbReference type="CDD" id="cd12381">
    <property type="entry name" value="RRM4_I_PABPs"/>
    <property type="match status" value="1"/>
</dbReference>
<dbReference type="PANTHER" id="PTHR48027">
    <property type="entry name" value="HETEROGENEOUS NUCLEAR RIBONUCLEOPROTEIN 87F-RELATED"/>
    <property type="match status" value="1"/>
</dbReference>
<evidence type="ECO:0000256" key="8">
    <source>
        <dbReference type="PROSITE-ProRule" id="PRU00176"/>
    </source>
</evidence>
<feature type="non-terminal residue" evidence="12">
    <location>
        <position position="1"/>
    </location>
</feature>
<dbReference type="Proteomes" id="UP000023152">
    <property type="component" value="Unassembled WGS sequence"/>
</dbReference>
<feature type="domain" description="PABC" evidence="11">
    <location>
        <begin position="361"/>
        <end position="425"/>
    </location>
</feature>
<dbReference type="PROSITE" id="PS51309">
    <property type="entry name" value="PABC"/>
    <property type="match status" value="1"/>
</dbReference>
<dbReference type="InterPro" id="IPR000504">
    <property type="entry name" value="RRM_dom"/>
</dbReference>
<evidence type="ECO:0000313" key="13">
    <source>
        <dbReference type="Proteomes" id="UP000023152"/>
    </source>
</evidence>
<dbReference type="Gene3D" id="1.10.1900.10">
    <property type="entry name" value="c-terminal domain of poly(a) binding protein"/>
    <property type="match status" value="1"/>
</dbReference>
<dbReference type="InterPro" id="IPR035979">
    <property type="entry name" value="RBD_domain_sf"/>
</dbReference>
<evidence type="ECO:0000256" key="1">
    <source>
        <dbReference type="ARBA" id="ARBA00004123"/>
    </source>
</evidence>
<feature type="region of interest" description="Disordered" evidence="9">
    <location>
        <begin position="242"/>
        <end position="261"/>
    </location>
</feature>
<proteinExistence type="inferred from homology"/>
<dbReference type="SMART" id="SM00360">
    <property type="entry name" value="RRM"/>
    <property type="match status" value="1"/>
</dbReference>
<keyword evidence="6 8" id="KW-0694">RNA-binding</keyword>
<comment type="similarity">
    <text evidence="3">Belongs to the polyadenylate-binding protein type-1 family.</text>
</comment>
<dbReference type="EMBL" id="ASPP01022163">
    <property type="protein sequence ID" value="ETO11680.1"/>
    <property type="molecule type" value="Genomic_DNA"/>
</dbReference>
<keyword evidence="4" id="KW-0963">Cytoplasm</keyword>
<organism evidence="12 13">
    <name type="scientific">Reticulomyxa filosa</name>
    <dbReference type="NCBI Taxonomy" id="46433"/>
    <lineage>
        <taxon>Eukaryota</taxon>
        <taxon>Sar</taxon>
        <taxon>Rhizaria</taxon>
        <taxon>Retaria</taxon>
        <taxon>Foraminifera</taxon>
        <taxon>Monothalamids</taxon>
        <taxon>Reticulomyxidae</taxon>
        <taxon>Reticulomyxa</taxon>
    </lineage>
</organism>
<accession>X6MF57</accession>
<feature type="compositionally biased region" description="Polar residues" evidence="9">
    <location>
        <begin position="251"/>
        <end position="260"/>
    </location>
</feature>
<dbReference type="InterPro" id="IPR012677">
    <property type="entry name" value="Nucleotide-bd_a/b_plait_sf"/>
</dbReference>
<reference evidence="12 13" key="1">
    <citation type="journal article" date="2013" name="Curr. Biol.">
        <title>The Genome of the Foraminiferan Reticulomyxa filosa.</title>
        <authorList>
            <person name="Glockner G."/>
            <person name="Hulsmann N."/>
            <person name="Schleicher M."/>
            <person name="Noegel A.A."/>
            <person name="Eichinger L."/>
            <person name="Gallinger C."/>
            <person name="Pawlowski J."/>
            <person name="Sierra R."/>
            <person name="Euteneuer U."/>
            <person name="Pillet L."/>
            <person name="Moustafa A."/>
            <person name="Platzer M."/>
            <person name="Groth M."/>
            <person name="Szafranski K."/>
            <person name="Schliwa M."/>
        </authorList>
    </citation>
    <scope>NUCLEOTIDE SEQUENCE [LARGE SCALE GENOMIC DNA]</scope>
</reference>
<evidence type="ECO:0000256" key="6">
    <source>
        <dbReference type="ARBA" id="ARBA00022884"/>
    </source>
</evidence>
<dbReference type="SUPFAM" id="SSF54928">
    <property type="entry name" value="RNA-binding domain, RBD"/>
    <property type="match status" value="1"/>
</dbReference>
<feature type="compositionally biased region" description="Polar residues" evidence="9">
    <location>
        <begin position="343"/>
        <end position="361"/>
    </location>
</feature>
<dbReference type="GO" id="GO:0003723">
    <property type="term" value="F:RNA binding"/>
    <property type="evidence" value="ECO:0007669"/>
    <property type="project" value="UniProtKB-UniRule"/>
</dbReference>
<dbReference type="Pfam" id="PF00658">
    <property type="entry name" value="MLLE"/>
    <property type="match status" value="1"/>
</dbReference>
<keyword evidence="7" id="KW-0539">Nucleus</keyword>
<dbReference type="Pfam" id="PF00076">
    <property type="entry name" value="RRM_1"/>
    <property type="match status" value="1"/>
</dbReference>
<dbReference type="Gene3D" id="3.30.70.330">
    <property type="match status" value="1"/>
</dbReference>
<dbReference type="OrthoDB" id="439808at2759"/>
<feature type="domain" description="RRM" evidence="10">
    <location>
        <begin position="57"/>
        <end position="135"/>
    </location>
</feature>
<feature type="region of interest" description="Disordered" evidence="9">
    <location>
        <begin position="31"/>
        <end position="57"/>
    </location>
</feature>
<evidence type="ECO:0000313" key="12">
    <source>
        <dbReference type="EMBL" id="ETO11680.1"/>
    </source>
</evidence>
<keyword evidence="13" id="KW-1185">Reference proteome</keyword>
<feature type="compositionally biased region" description="Low complexity" evidence="9">
    <location>
        <begin position="316"/>
        <end position="327"/>
    </location>
</feature>
<feature type="region of interest" description="Disordered" evidence="9">
    <location>
        <begin position="278"/>
        <end position="361"/>
    </location>
</feature>
<name>X6MF57_RETFI</name>
<evidence type="ECO:0000259" key="11">
    <source>
        <dbReference type="PROSITE" id="PS51309"/>
    </source>
</evidence>
<evidence type="ECO:0000256" key="4">
    <source>
        <dbReference type="ARBA" id="ARBA00022490"/>
    </source>
</evidence>
<comment type="subcellular location">
    <subcellularLocation>
        <location evidence="2">Cytoplasm</location>
    </subcellularLocation>
    <subcellularLocation>
        <location evidence="1">Nucleus</location>
    </subcellularLocation>
</comment>
<dbReference type="InterPro" id="IPR002004">
    <property type="entry name" value="PABP_HYD_C"/>
</dbReference>
<dbReference type="SUPFAM" id="SSF63570">
    <property type="entry name" value="PABC (PABP) domain"/>
    <property type="match status" value="1"/>
</dbReference>
<dbReference type="GO" id="GO:0005737">
    <property type="term" value="C:cytoplasm"/>
    <property type="evidence" value="ECO:0007669"/>
    <property type="project" value="UniProtKB-SubCell"/>
</dbReference>
<dbReference type="AlphaFoldDB" id="X6MF57"/>
<dbReference type="InterPro" id="IPR036053">
    <property type="entry name" value="PABP-dom"/>
</dbReference>
<evidence type="ECO:0000256" key="9">
    <source>
        <dbReference type="SAM" id="MobiDB-lite"/>
    </source>
</evidence>
<keyword evidence="5" id="KW-0677">Repeat</keyword>
<evidence type="ECO:0000256" key="2">
    <source>
        <dbReference type="ARBA" id="ARBA00004496"/>
    </source>
</evidence>
<dbReference type="InterPro" id="IPR052462">
    <property type="entry name" value="SLIRP/GR-RBP-like"/>
</dbReference>
<evidence type="ECO:0000256" key="3">
    <source>
        <dbReference type="ARBA" id="ARBA00008557"/>
    </source>
</evidence>
<feature type="compositionally biased region" description="Gly residues" evidence="9">
    <location>
        <begin position="283"/>
        <end position="292"/>
    </location>
</feature>
<sequence>CVETLDKYEMKEWTEEKENNGKPLKLYVARSQKRTERDRTLQMNARRNRGRTTSPGNNLYVKPLAPDLTDDKLRELFGPFGNIISAKVMRNPETNQSRGFGFVCFETKEEASQALVKLNGSVIDGTKLYVSRAQKKEERQQFLATRARRTSSRQMYGGPMMAMPPYMPNPQVPPYYNYQRQGIPSSQPQMHPAQFAHTLPRPPYGYGQMQPMPLPMQMQSMGVPVNSVGQFGFPMRMQNPGFSGMPPNAGMQPQQPSSAAITGAVGSAAMRSGMGSVGAVSQGAGGGGGARGGQSLSASLGTGTSALGGPMSNYSQPTQPVAQAPQQHIFASAGQTGVEPAGQNRQAHSFPSQMSATERETQPLTPQMLNNATAQEKKRMIGERLFPKIQEVEPRLAGKITGMLLEMENTELLVLLNNKEQLKKN</sequence>
<evidence type="ECO:0000256" key="7">
    <source>
        <dbReference type="ARBA" id="ARBA00023242"/>
    </source>
</evidence>
<protein>
    <submittedName>
        <fullName evidence="12">Apoptosis-promoting RNA-binding protein TIA-1/TIAR</fullName>
    </submittedName>
</protein>
<dbReference type="PROSITE" id="PS50102">
    <property type="entry name" value="RRM"/>
    <property type="match status" value="1"/>
</dbReference>
<dbReference type="GO" id="GO:0005634">
    <property type="term" value="C:nucleus"/>
    <property type="evidence" value="ECO:0007669"/>
    <property type="project" value="UniProtKB-SubCell"/>
</dbReference>
<evidence type="ECO:0000256" key="5">
    <source>
        <dbReference type="ARBA" id="ARBA00022737"/>
    </source>
</evidence>
<dbReference type="SMART" id="SM00517">
    <property type="entry name" value="PolyA"/>
    <property type="match status" value="1"/>
</dbReference>
<gene>
    <name evidence="12" type="ORF">RFI_25696</name>
</gene>